<protein>
    <submittedName>
        <fullName evidence="3">Putative phosphatase phospho2</fullName>
    </submittedName>
</protein>
<evidence type="ECO:0000313" key="3">
    <source>
        <dbReference type="EMBL" id="PNH08281.1"/>
    </source>
</evidence>
<dbReference type="GO" id="GO:0016791">
    <property type="term" value="F:phosphatase activity"/>
    <property type="evidence" value="ECO:0007669"/>
    <property type="project" value="InterPro"/>
</dbReference>
<dbReference type="OrthoDB" id="10267182at2759"/>
<dbReference type="PANTHER" id="PTHR20889">
    <property type="entry name" value="PHOSPHATASE, ORPHAN 1, 2"/>
    <property type="match status" value="1"/>
</dbReference>
<proteinExistence type="predicted"/>
<dbReference type="Proteomes" id="UP000236333">
    <property type="component" value="Unassembled WGS sequence"/>
</dbReference>
<comment type="caution">
    <text evidence="3">The sequence shown here is derived from an EMBL/GenBank/DDBJ whole genome shotgun (WGS) entry which is preliminary data.</text>
</comment>
<sequence>MLLARLQTPFLLLAALLPIGRSEARQPLAKRVSEAGKRAQHHRCSGSSPASTCGTNRRSVAEARSTTAARDRARPSHGPAVRCRQRGPAAGGSCCAAFGPGPPPAAERGVVLRLQLLRLRHLHLQQRALLLLVRRRLRLLQQPLRARVAGAAVDPAPQNIYQEKAQDRRQTLGGSGAGASGEGGGGLVEGGAAAGVGGQAVDGGAMTQQLHVVHQCGALLRGGHLGQVFDFDWTVVDENSDKWIRRCMPGGAALPADVAGSYVAPDWVGFMNRVLGCLAQHGVTLDDLRAELQEAEEAEVLRAACVPWRDAHDILRWAREQDALGA</sequence>
<keyword evidence="4" id="KW-1185">Reference proteome</keyword>
<feature type="compositionally biased region" description="Polar residues" evidence="1">
    <location>
        <begin position="45"/>
        <end position="58"/>
    </location>
</feature>
<evidence type="ECO:0000256" key="1">
    <source>
        <dbReference type="SAM" id="MobiDB-lite"/>
    </source>
</evidence>
<name>A0A2J8A6Y1_9CHLO</name>
<dbReference type="AlphaFoldDB" id="A0A2J8A6Y1"/>
<dbReference type="Pfam" id="PF06888">
    <property type="entry name" value="Put_Phosphatase"/>
    <property type="match status" value="1"/>
</dbReference>
<accession>A0A2J8A6Y1</accession>
<organism evidence="3 4">
    <name type="scientific">Tetrabaena socialis</name>
    <dbReference type="NCBI Taxonomy" id="47790"/>
    <lineage>
        <taxon>Eukaryota</taxon>
        <taxon>Viridiplantae</taxon>
        <taxon>Chlorophyta</taxon>
        <taxon>core chlorophytes</taxon>
        <taxon>Chlorophyceae</taxon>
        <taxon>CS clade</taxon>
        <taxon>Chlamydomonadales</taxon>
        <taxon>Tetrabaenaceae</taxon>
        <taxon>Tetrabaena</taxon>
    </lineage>
</organism>
<gene>
    <name evidence="3" type="ORF">TSOC_005186</name>
</gene>
<keyword evidence="2" id="KW-0732">Signal</keyword>
<dbReference type="InterPro" id="IPR016965">
    <property type="entry name" value="Pase_PHOSPHO-typ"/>
</dbReference>
<feature type="chain" id="PRO_5014451232" evidence="2">
    <location>
        <begin position="25"/>
        <end position="326"/>
    </location>
</feature>
<feature type="signal peptide" evidence="2">
    <location>
        <begin position="1"/>
        <end position="24"/>
    </location>
</feature>
<dbReference type="PANTHER" id="PTHR20889:SF12">
    <property type="entry name" value="LP01149P"/>
    <property type="match status" value="1"/>
</dbReference>
<dbReference type="EMBL" id="PGGS01000136">
    <property type="protein sequence ID" value="PNH08281.1"/>
    <property type="molecule type" value="Genomic_DNA"/>
</dbReference>
<feature type="region of interest" description="Disordered" evidence="1">
    <location>
        <begin position="28"/>
        <end position="85"/>
    </location>
</feature>
<evidence type="ECO:0000313" key="4">
    <source>
        <dbReference type="Proteomes" id="UP000236333"/>
    </source>
</evidence>
<reference evidence="3 4" key="1">
    <citation type="journal article" date="2017" name="Mol. Biol. Evol.">
        <title>The 4-celled Tetrabaena socialis nuclear genome reveals the essential components for genetic control of cell number at the origin of multicellularity in the volvocine lineage.</title>
        <authorList>
            <person name="Featherston J."/>
            <person name="Arakaki Y."/>
            <person name="Hanschen E.R."/>
            <person name="Ferris P.J."/>
            <person name="Michod R.E."/>
            <person name="Olson B.J.S.C."/>
            <person name="Nozaki H."/>
            <person name="Durand P.M."/>
        </authorList>
    </citation>
    <scope>NUCLEOTIDE SEQUENCE [LARGE SCALE GENOMIC DNA]</scope>
    <source>
        <strain evidence="3 4">NIES-571</strain>
    </source>
</reference>
<evidence type="ECO:0000256" key="2">
    <source>
        <dbReference type="SAM" id="SignalP"/>
    </source>
</evidence>